<name>A0A3P8L3R4_9TREM</name>
<dbReference type="InterPro" id="IPR013167">
    <property type="entry name" value="COG4_M"/>
</dbReference>
<protein>
    <submittedName>
        <fullName evidence="3">Uncharacterized protein</fullName>
    </submittedName>
</protein>
<reference evidence="3 4" key="1">
    <citation type="submission" date="2018-11" db="EMBL/GenBank/DDBJ databases">
        <authorList>
            <consortium name="Pathogen Informatics"/>
        </authorList>
    </citation>
    <scope>NUCLEOTIDE SEQUENCE [LARGE SCALE GENOMIC DNA]</scope>
    <source>
        <strain evidence="3 4">Egypt</strain>
    </source>
</reference>
<dbReference type="Gene3D" id="1.10.287.1060">
    <property type="entry name" value="ESAT-6-like"/>
    <property type="match status" value="1"/>
</dbReference>
<accession>A0A3P8L3R4</accession>
<feature type="domain" description="Conserved oligomeric Golgi complex subunit 4 C-terminal" evidence="2">
    <location>
        <begin position="123"/>
        <end position="222"/>
    </location>
</feature>
<evidence type="ECO:0000313" key="3">
    <source>
        <dbReference type="EMBL" id="VDP90703.1"/>
    </source>
</evidence>
<feature type="domain" description="COG4 transport protein middle alpha-helical bundle" evidence="1">
    <location>
        <begin position="11"/>
        <end position="52"/>
    </location>
</feature>
<proteinExistence type="predicted"/>
<dbReference type="EMBL" id="UZAN01055065">
    <property type="protein sequence ID" value="VDP90703.1"/>
    <property type="molecule type" value="Genomic_DNA"/>
</dbReference>
<dbReference type="Pfam" id="PF20662">
    <property type="entry name" value="COG4_C"/>
    <property type="match status" value="1"/>
</dbReference>
<evidence type="ECO:0000259" key="2">
    <source>
        <dbReference type="Pfam" id="PF20662"/>
    </source>
</evidence>
<dbReference type="InterPro" id="IPR048682">
    <property type="entry name" value="COG4"/>
</dbReference>
<keyword evidence="4" id="KW-1185">Reference proteome</keyword>
<evidence type="ECO:0000313" key="4">
    <source>
        <dbReference type="Proteomes" id="UP000272942"/>
    </source>
</evidence>
<dbReference type="PANTHER" id="PTHR24016">
    <property type="entry name" value="CONSERVED OLIGOMERIC GOLGI COMPLEX SUBUNIT 4"/>
    <property type="match status" value="1"/>
</dbReference>
<dbReference type="AlphaFoldDB" id="A0A3P8L3R4"/>
<dbReference type="InterPro" id="IPR048684">
    <property type="entry name" value="COG4_C"/>
</dbReference>
<organism evidence="3 4">
    <name type="scientific">Echinostoma caproni</name>
    <dbReference type="NCBI Taxonomy" id="27848"/>
    <lineage>
        <taxon>Eukaryota</taxon>
        <taxon>Metazoa</taxon>
        <taxon>Spiralia</taxon>
        <taxon>Lophotrochozoa</taxon>
        <taxon>Platyhelminthes</taxon>
        <taxon>Trematoda</taxon>
        <taxon>Digenea</taxon>
        <taxon>Plagiorchiida</taxon>
        <taxon>Echinostomata</taxon>
        <taxon>Echinostomatoidea</taxon>
        <taxon>Echinostomatidae</taxon>
        <taxon>Echinostoma</taxon>
    </lineage>
</organism>
<sequence length="277" mass="29923">MDENAKALRFADDVFFVLKNCLGRALTSGSVDGICAMLNHSRAILLDELITNNLSARVRAGFPSGWMQDAYSYMQSSVAAVSVNPVVSGVSGATSLTGSSTSSSVGGLSAVASGSGNAARQQFLITLNTIEACQTNLEKLHSHFERNLSTLCESAQKEVNLSKLLACLNELKQSVSEQLQRLLDNGIDQLTSSVVRGQAKTVLQPFTSQSYELTERMVVVRDAAAAGFDEFYELDVLIPYSSVGSHPCEYSRTASSHNCVAEIRNYVHVDLNRFHAN</sequence>
<dbReference type="OrthoDB" id="47059at2759"/>
<dbReference type="Pfam" id="PF08318">
    <property type="entry name" value="COG4_m"/>
    <property type="match status" value="1"/>
</dbReference>
<dbReference type="Proteomes" id="UP000272942">
    <property type="component" value="Unassembled WGS sequence"/>
</dbReference>
<dbReference type="PANTHER" id="PTHR24016:SF0">
    <property type="entry name" value="CONSERVED OLIGOMERIC GOLGI COMPLEX SUBUNIT 4"/>
    <property type="match status" value="1"/>
</dbReference>
<evidence type="ECO:0000259" key="1">
    <source>
        <dbReference type="Pfam" id="PF08318"/>
    </source>
</evidence>
<gene>
    <name evidence="3" type="ORF">ECPE_LOCUS13431</name>
</gene>